<evidence type="ECO:0000313" key="10">
    <source>
        <dbReference type="Proteomes" id="UP000243745"/>
    </source>
</evidence>
<feature type="domain" description="Glutamine amidotransferase type-2" evidence="8">
    <location>
        <begin position="2"/>
        <end position="190"/>
    </location>
</feature>
<dbReference type="PANTHER" id="PTHR10937">
    <property type="entry name" value="GLUCOSAMINE--FRUCTOSE-6-PHOSPHATE AMINOTRANSFERASE, ISOMERIZING"/>
    <property type="match status" value="1"/>
</dbReference>
<evidence type="ECO:0000256" key="6">
    <source>
        <dbReference type="ARBA" id="ARBA00022737"/>
    </source>
</evidence>
<dbReference type="CDD" id="cd00714">
    <property type="entry name" value="GFAT"/>
    <property type="match status" value="1"/>
</dbReference>
<dbReference type="GO" id="GO:0004360">
    <property type="term" value="F:glutamine-fructose-6-phosphate transaminase (isomerizing) activity"/>
    <property type="evidence" value="ECO:0007669"/>
    <property type="project" value="UniProtKB-EC"/>
</dbReference>
<sequence length="190" mass="20531">MCGIVGAVAKRSVKNFLIEGLKKLEYRGYDSAGVAFISKTAGNSYEILRDRCLGRVSVLESSVAEKSLDGCIGIAHTRWATHGKPSVVNAHPHMSGTIAMVHNGIIENYAELKSMLIKHGYIFTSETDTEVFVHLVNYYRKQSCGLLEALQQAIKQVKGAYGTAIIDSAEPDSMVVARCGSPLVIGLGQN</sequence>
<evidence type="ECO:0000256" key="1">
    <source>
        <dbReference type="ARBA" id="ARBA00001031"/>
    </source>
</evidence>
<dbReference type="GO" id="GO:0006047">
    <property type="term" value="P:UDP-N-acetylglucosamine metabolic process"/>
    <property type="evidence" value="ECO:0007669"/>
    <property type="project" value="TreeGrafter"/>
</dbReference>
<dbReference type="GO" id="GO:0006002">
    <property type="term" value="P:fructose 6-phosphate metabolic process"/>
    <property type="evidence" value="ECO:0007669"/>
    <property type="project" value="TreeGrafter"/>
</dbReference>
<dbReference type="EMBL" id="FOXF01000050">
    <property type="protein sequence ID" value="SFP65732.1"/>
    <property type="molecule type" value="Genomic_DNA"/>
</dbReference>
<accession>A0A662ZKS1</accession>
<evidence type="ECO:0000256" key="5">
    <source>
        <dbReference type="ARBA" id="ARBA00022679"/>
    </source>
</evidence>
<dbReference type="AlphaFoldDB" id="A0A662ZKS1"/>
<proteinExistence type="predicted"/>
<reference evidence="9 10" key="1">
    <citation type="submission" date="2016-10" db="EMBL/GenBank/DDBJ databases">
        <authorList>
            <person name="Varghese N."/>
            <person name="Submissions S."/>
        </authorList>
    </citation>
    <scope>NUCLEOTIDE SEQUENCE [LARGE SCALE GENOMIC DNA]</scope>
    <source>
        <strain evidence="9 10">DSM 1361</strain>
    </source>
</reference>
<dbReference type="RefSeq" id="WP_177178566.1">
    <property type="nucleotide sequence ID" value="NZ_FOXF01000050.1"/>
</dbReference>
<gene>
    <name evidence="9" type="ORF">SAMN02910344_01984</name>
</gene>
<keyword evidence="6" id="KW-0677">Repeat</keyword>
<dbReference type="GO" id="GO:0005829">
    <property type="term" value="C:cytosol"/>
    <property type="evidence" value="ECO:0007669"/>
    <property type="project" value="TreeGrafter"/>
</dbReference>
<protein>
    <recommendedName>
        <fullName evidence="3">Glutamine--fructose-6-phosphate aminotransferase [isomerizing]</fullName>
        <ecNumber evidence="2">2.6.1.16</ecNumber>
    </recommendedName>
</protein>
<dbReference type="GO" id="GO:0006487">
    <property type="term" value="P:protein N-linked glycosylation"/>
    <property type="evidence" value="ECO:0007669"/>
    <property type="project" value="TreeGrafter"/>
</dbReference>
<dbReference type="PROSITE" id="PS51278">
    <property type="entry name" value="GATASE_TYPE_2"/>
    <property type="match status" value="1"/>
</dbReference>
<dbReference type="EC" id="2.6.1.16" evidence="2"/>
<evidence type="ECO:0000256" key="2">
    <source>
        <dbReference type="ARBA" id="ARBA00012916"/>
    </source>
</evidence>
<keyword evidence="7 9" id="KW-0315">Glutamine amidotransferase</keyword>
<dbReference type="Gene3D" id="3.60.20.10">
    <property type="entry name" value="Glutamine Phosphoribosylpyrophosphate, subunit 1, domain 1"/>
    <property type="match status" value="1"/>
</dbReference>
<dbReference type="FunFam" id="3.60.20.10:FF:000006">
    <property type="entry name" value="Glutamine--fructose-6-phosphate aminotransferase [isomerizing]"/>
    <property type="match status" value="1"/>
</dbReference>
<dbReference type="InterPro" id="IPR047084">
    <property type="entry name" value="GFAT_N"/>
</dbReference>
<dbReference type="PANTHER" id="PTHR10937:SF0">
    <property type="entry name" value="GLUTAMINE--FRUCTOSE-6-PHOSPHATE TRANSAMINASE (ISOMERIZING)"/>
    <property type="match status" value="1"/>
</dbReference>
<name>A0A662ZKS1_9GAMM</name>
<comment type="catalytic activity">
    <reaction evidence="1">
        <text>D-fructose 6-phosphate + L-glutamine = D-glucosamine 6-phosphate + L-glutamate</text>
        <dbReference type="Rhea" id="RHEA:13237"/>
        <dbReference type="ChEBI" id="CHEBI:29985"/>
        <dbReference type="ChEBI" id="CHEBI:58359"/>
        <dbReference type="ChEBI" id="CHEBI:58725"/>
        <dbReference type="ChEBI" id="CHEBI:61527"/>
        <dbReference type="EC" id="2.6.1.16"/>
    </reaction>
</comment>
<keyword evidence="5 9" id="KW-0808">Transferase</keyword>
<evidence type="ECO:0000256" key="3">
    <source>
        <dbReference type="ARBA" id="ARBA00016090"/>
    </source>
</evidence>
<evidence type="ECO:0000259" key="8">
    <source>
        <dbReference type="PROSITE" id="PS51278"/>
    </source>
</evidence>
<dbReference type="InterPro" id="IPR017932">
    <property type="entry name" value="GATase_2_dom"/>
</dbReference>
<organism evidence="9 10">
    <name type="scientific">Ruminobacter amylophilus</name>
    <dbReference type="NCBI Taxonomy" id="867"/>
    <lineage>
        <taxon>Bacteria</taxon>
        <taxon>Pseudomonadati</taxon>
        <taxon>Pseudomonadota</taxon>
        <taxon>Gammaproteobacteria</taxon>
        <taxon>Aeromonadales</taxon>
        <taxon>Succinivibrionaceae</taxon>
        <taxon>Ruminobacter</taxon>
    </lineage>
</organism>
<keyword evidence="4" id="KW-0032">Aminotransferase</keyword>
<dbReference type="InterPro" id="IPR029055">
    <property type="entry name" value="Ntn_hydrolases_N"/>
</dbReference>
<keyword evidence="10" id="KW-1185">Reference proteome</keyword>
<dbReference type="SUPFAM" id="SSF56235">
    <property type="entry name" value="N-terminal nucleophile aminohydrolases (Ntn hydrolases)"/>
    <property type="match status" value="1"/>
</dbReference>
<feature type="non-terminal residue" evidence="9">
    <location>
        <position position="190"/>
    </location>
</feature>
<evidence type="ECO:0000313" key="9">
    <source>
        <dbReference type="EMBL" id="SFP65732.1"/>
    </source>
</evidence>
<evidence type="ECO:0000256" key="7">
    <source>
        <dbReference type="ARBA" id="ARBA00022962"/>
    </source>
</evidence>
<dbReference type="Pfam" id="PF13522">
    <property type="entry name" value="GATase_6"/>
    <property type="match status" value="1"/>
</dbReference>
<evidence type="ECO:0000256" key="4">
    <source>
        <dbReference type="ARBA" id="ARBA00022576"/>
    </source>
</evidence>
<dbReference type="Proteomes" id="UP000243745">
    <property type="component" value="Unassembled WGS sequence"/>
</dbReference>